<feature type="region of interest" description="Disordered" evidence="8">
    <location>
        <begin position="1"/>
        <end position="35"/>
    </location>
</feature>
<evidence type="ECO:0000313" key="11">
    <source>
        <dbReference type="Proteomes" id="UP001589610"/>
    </source>
</evidence>
<name>A0ABV5THS2_9ACTN</name>
<keyword evidence="3" id="KW-1003">Cell membrane</keyword>
<feature type="transmembrane region" description="Helical" evidence="7">
    <location>
        <begin position="102"/>
        <end position="129"/>
    </location>
</feature>
<dbReference type="Pfam" id="PF00528">
    <property type="entry name" value="BPD_transp_1"/>
    <property type="match status" value="1"/>
</dbReference>
<gene>
    <name evidence="10" type="ORF">ACFFRH_24650</name>
</gene>
<feature type="transmembrane region" description="Helical" evidence="7">
    <location>
        <begin position="176"/>
        <end position="196"/>
    </location>
</feature>
<dbReference type="PANTHER" id="PTHR43744">
    <property type="entry name" value="ABC TRANSPORTER PERMEASE PROTEIN MG189-RELATED-RELATED"/>
    <property type="match status" value="1"/>
</dbReference>
<feature type="domain" description="ABC transmembrane type-1" evidence="9">
    <location>
        <begin position="103"/>
        <end position="296"/>
    </location>
</feature>
<keyword evidence="6 7" id="KW-0472">Membrane</keyword>
<reference evidence="10 11" key="1">
    <citation type="submission" date="2024-09" db="EMBL/GenBank/DDBJ databases">
        <authorList>
            <person name="Sun Q."/>
            <person name="Mori K."/>
        </authorList>
    </citation>
    <scope>NUCLEOTIDE SEQUENCE [LARGE SCALE GENOMIC DNA]</scope>
    <source>
        <strain evidence="10 11">JCM 3028</strain>
    </source>
</reference>
<keyword evidence="4 7" id="KW-0812">Transmembrane</keyword>
<dbReference type="SUPFAM" id="SSF161098">
    <property type="entry name" value="MetI-like"/>
    <property type="match status" value="1"/>
</dbReference>
<comment type="subcellular location">
    <subcellularLocation>
        <location evidence="1 7">Cell membrane</location>
        <topology evidence="1 7">Multi-pass membrane protein</topology>
    </subcellularLocation>
</comment>
<dbReference type="Proteomes" id="UP001589610">
    <property type="component" value="Unassembled WGS sequence"/>
</dbReference>
<protein>
    <submittedName>
        <fullName evidence="10">Carbohydrate ABC transporter permease</fullName>
    </submittedName>
</protein>
<evidence type="ECO:0000256" key="4">
    <source>
        <dbReference type="ARBA" id="ARBA00022692"/>
    </source>
</evidence>
<evidence type="ECO:0000259" key="9">
    <source>
        <dbReference type="PROSITE" id="PS50928"/>
    </source>
</evidence>
<feature type="transmembrane region" description="Helical" evidence="7">
    <location>
        <begin position="141"/>
        <end position="164"/>
    </location>
</feature>
<evidence type="ECO:0000256" key="2">
    <source>
        <dbReference type="ARBA" id="ARBA00022448"/>
    </source>
</evidence>
<evidence type="ECO:0000256" key="8">
    <source>
        <dbReference type="SAM" id="MobiDB-lite"/>
    </source>
</evidence>
<keyword evidence="5 7" id="KW-1133">Transmembrane helix</keyword>
<dbReference type="RefSeq" id="WP_344742850.1">
    <property type="nucleotide sequence ID" value="NZ_BAAAWW010000009.1"/>
</dbReference>
<keyword evidence="11" id="KW-1185">Reference proteome</keyword>
<keyword evidence="2 7" id="KW-0813">Transport</keyword>
<comment type="similarity">
    <text evidence="7">Belongs to the binding-protein-dependent transport system permease family.</text>
</comment>
<evidence type="ECO:0000313" key="10">
    <source>
        <dbReference type="EMBL" id="MFB9678681.1"/>
    </source>
</evidence>
<evidence type="ECO:0000256" key="1">
    <source>
        <dbReference type="ARBA" id="ARBA00004651"/>
    </source>
</evidence>
<evidence type="ECO:0000256" key="5">
    <source>
        <dbReference type="ARBA" id="ARBA00022989"/>
    </source>
</evidence>
<comment type="caution">
    <text evidence="10">The sequence shown here is derived from an EMBL/GenBank/DDBJ whole genome shotgun (WGS) entry which is preliminary data.</text>
</comment>
<dbReference type="PANTHER" id="PTHR43744:SF12">
    <property type="entry name" value="ABC TRANSPORTER PERMEASE PROTEIN MG189-RELATED"/>
    <property type="match status" value="1"/>
</dbReference>
<organism evidence="10 11">
    <name type="scientific">Streptosporangium vulgare</name>
    <dbReference type="NCBI Taxonomy" id="46190"/>
    <lineage>
        <taxon>Bacteria</taxon>
        <taxon>Bacillati</taxon>
        <taxon>Actinomycetota</taxon>
        <taxon>Actinomycetes</taxon>
        <taxon>Streptosporangiales</taxon>
        <taxon>Streptosporangiaceae</taxon>
        <taxon>Streptosporangium</taxon>
    </lineage>
</organism>
<sequence length="310" mass="34218">MSLTRTTGGKRTETLGSNPRNHRRRPRPRSGGETRALGERRNWLGGAVGWLWLVIVIVPIYWIFITSFKAQSSYYATNPLAPPTEPTLDNYRLVVESDFPLYFLNSLIVTVGAVVPAVAVAFMAAYAIVRGSTAFRFLRGVNALFLMGLAIPLQATIIPVYLIIIRLHLYDSLTGLILPSIAFAIPLSVLVLTNFIRDVPKELFESMRLDGAGEMATLWRLALPLTMPAVVTVTIYNALTIWNGFLLPLILTQSADKRTLPLALWTFQGQYSVNVPAVLASVVLTTLPILFLYVVGRRQLLSGLTAGFSK</sequence>
<dbReference type="CDD" id="cd06261">
    <property type="entry name" value="TM_PBP2"/>
    <property type="match status" value="1"/>
</dbReference>
<dbReference type="InterPro" id="IPR035906">
    <property type="entry name" value="MetI-like_sf"/>
</dbReference>
<dbReference type="Gene3D" id="1.10.3720.10">
    <property type="entry name" value="MetI-like"/>
    <property type="match status" value="1"/>
</dbReference>
<dbReference type="InterPro" id="IPR000515">
    <property type="entry name" value="MetI-like"/>
</dbReference>
<feature type="compositionally biased region" description="Polar residues" evidence="8">
    <location>
        <begin position="1"/>
        <end position="17"/>
    </location>
</feature>
<evidence type="ECO:0000256" key="7">
    <source>
        <dbReference type="RuleBase" id="RU363032"/>
    </source>
</evidence>
<evidence type="ECO:0000256" key="6">
    <source>
        <dbReference type="ARBA" id="ARBA00023136"/>
    </source>
</evidence>
<feature type="transmembrane region" description="Helical" evidence="7">
    <location>
        <begin position="43"/>
        <end position="64"/>
    </location>
</feature>
<dbReference type="EMBL" id="JBHMBS010000012">
    <property type="protein sequence ID" value="MFB9678681.1"/>
    <property type="molecule type" value="Genomic_DNA"/>
</dbReference>
<dbReference type="PROSITE" id="PS50928">
    <property type="entry name" value="ABC_TM1"/>
    <property type="match status" value="1"/>
</dbReference>
<evidence type="ECO:0000256" key="3">
    <source>
        <dbReference type="ARBA" id="ARBA00022475"/>
    </source>
</evidence>
<feature type="transmembrane region" description="Helical" evidence="7">
    <location>
        <begin position="275"/>
        <end position="295"/>
    </location>
</feature>
<accession>A0ABV5THS2</accession>
<feature type="transmembrane region" description="Helical" evidence="7">
    <location>
        <begin position="217"/>
        <end position="239"/>
    </location>
</feature>
<proteinExistence type="inferred from homology"/>